<proteinExistence type="predicted"/>
<dbReference type="Proteomes" id="UP001320831">
    <property type="component" value="Unassembled WGS sequence"/>
</dbReference>
<reference evidence="7 8" key="1">
    <citation type="submission" date="2022-09" db="EMBL/GenBank/DDBJ databases">
        <title>Chelativorans salina sp. nov., a novel slightly halophilic bacterium isolated from a saline lake sediment enrichment.</title>
        <authorList>
            <person name="Gao L."/>
            <person name="Fang B.-Z."/>
            <person name="Li W.-J."/>
        </authorList>
    </citation>
    <scope>NUCLEOTIDE SEQUENCE [LARGE SCALE GENOMIC DNA]</scope>
    <source>
        <strain evidence="7 8">EGI FJ00035</strain>
    </source>
</reference>
<evidence type="ECO:0000313" key="7">
    <source>
        <dbReference type="EMBL" id="MCT7373714.1"/>
    </source>
</evidence>
<feature type="transmembrane region" description="Helical" evidence="6">
    <location>
        <begin position="195"/>
        <end position="217"/>
    </location>
</feature>
<dbReference type="NCBIfam" id="TIGR00374">
    <property type="entry name" value="flippase-like domain"/>
    <property type="match status" value="1"/>
</dbReference>
<keyword evidence="5 6" id="KW-0472">Membrane</keyword>
<keyword evidence="8" id="KW-1185">Reference proteome</keyword>
<dbReference type="PANTHER" id="PTHR39087">
    <property type="entry name" value="UPF0104 MEMBRANE PROTEIN MJ1595"/>
    <property type="match status" value="1"/>
</dbReference>
<dbReference type="EMBL" id="JAOCZP010000001">
    <property type="protein sequence ID" value="MCT7373714.1"/>
    <property type="molecule type" value="Genomic_DNA"/>
</dbReference>
<evidence type="ECO:0000313" key="8">
    <source>
        <dbReference type="Proteomes" id="UP001320831"/>
    </source>
</evidence>
<evidence type="ECO:0000256" key="5">
    <source>
        <dbReference type="ARBA" id="ARBA00023136"/>
    </source>
</evidence>
<feature type="transmembrane region" description="Helical" evidence="6">
    <location>
        <begin position="107"/>
        <end position="129"/>
    </location>
</feature>
<protein>
    <submittedName>
        <fullName evidence="7">Flippase-like domain-containing protein</fullName>
    </submittedName>
</protein>
<dbReference type="PANTHER" id="PTHR39087:SF2">
    <property type="entry name" value="UPF0104 MEMBRANE PROTEIN MJ1595"/>
    <property type="match status" value="1"/>
</dbReference>
<dbReference type="Pfam" id="PF03706">
    <property type="entry name" value="LPG_synthase_TM"/>
    <property type="match status" value="1"/>
</dbReference>
<feature type="transmembrane region" description="Helical" evidence="6">
    <location>
        <begin position="32"/>
        <end position="52"/>
    </location>
</feature>
<keyword evidence="4 6" id="KW-1133">Transmembrane helix</keyword>
<evidence type="ECO:0000256" key="2">
    <source>
        <dbReference type="ARBA" id="ARBA00022475"/>
    </source>
</evidence>
<sequence>MLPAMIVGAVLGTLLLAPLDISETIRAVAAVDLWTLFLVLVLSLVNYAFRFWRWTMFLGGRNAPVSVGRHLAIYVAGFALTATPGKAGETMRSLYLRPFGIPPSKSLAAFYAERLLDLIVISALAMLLITHSDPVVRALGLTGAVIAMGLLAMQYPRVTALVEGAATAWPARGARFASAAAGFLRDVRAMMTPRIALCGTLLGLAAWAGEGLGTYLVVRSMGFDIDLSLAVGIYATAMIAGVLSFLPGGLGGTEVVMTSLLIYAGASAPVAVAATIVVRLATLWFAVVLGLGAWLGLEAARGLKPRE</sequence>
<evidence type="ECO:0000256" key="6">
    <source>
        <dbReference type="SAM" id="Phobius"/>
    </source>
</evidence>
<evidence type="ECO:0000256" key="1">
    <source>
        <dbReference type="ARBA" id="ARBA00004651"/>
    </source>
</evidence>
<feature type="transmembrane region" description="Helical" evidence="6">
    <location>
        <begin position="229"/>
        <end position="248"/>
    </location>
</feature>
<feature type="transmembrane region" description="Helical" evidence="6">
    <location>
        <begin position="260"/>
        <end position="278"/>
    </location>
</feature>
<comment type="subcellular location">
    <subcellularLocation>
        <location evidence="1">Cell membrane</location>
        <topology evidence="1">Multi-pass membrane protein</topology>
    </subcellularLocation>
</comment>
<comment type="caution">
    <text evidence="7">The sequence shown here is derived from an EMBL/GenBank/DDBJ whole genome shotgun (WGS) entry which is preliminary data.</text>
</comment>
<feature type="transmembrane region" description="Helical" evidence="6">
    <location>
        <begin position="284"/>
        <end position="303"/>
    </location>
</feature>
<accession>A0ABT2LKJ9</accession>
<feature type="transmembrane region" description="Helical" evidence="6">
    <location>
        <begin position="135"/>
        <end position="153"/>
    </location>
</feature>
<evidence type="ECO:0000256" key="3">
    <source>
        <dbReference type="ARBA" id="ARBA00022692"/>
    </source>
</evidence>
<keyword evidence="2" id="KW-1003">Cell membrane</keyword>
<evidence type="ECO:0000256" key="4">
    <source>
        <dbReference type="ARBA" id="ARBA00022989"/>
    </source>
</evidence>
<organism evidence="7 8">
    <name type="scientific">Chelativorans salis</name>
    <dbReference type="NCBI Taxonomy" id="2978478"/>
    <lineage>
        <taxon>Bacteria</taxon>
        <taxon>Pseudomonadati</taxon>
        <taxon>Pseudomonadota</taxon>
        <taxon>Alphaproteobacteria</taxon>
        <taxon>Hyphomicrobiales</taxon>
        <taxon>Phyllobacteriaceae</taxon>
        <taxon>Chelativorans</taxon>
    </lineage>
</organism>
<gene>
    <name evidence="7" type="ORF">N5A92_01450</name>
</gene>
<keyword evidence="3 6" id="KW-0812">Transmembrane</keyword>
<name>A0ABT2LKJ9_9HYPH</name>
<dbReference type="InterPro" id="IPR022791">
    <property type="entry name" value="L-PG_synthase/AglD"/>
</dbReference>
<dbReference type="RefSeq" id="WP_260900041.1">
    <property type="nucleotide sequence ID" value="NZ_JAOCZP010000001.1"/>
</dbReference>